<accession>A0A0W0ZPQ0</accession>
<reference evidence="3 4" key="1">
    <citation type="submission" date="2015-11" db="EMBL/GenBank/DDBJ databases">
        <title>Genomic analysis of 38 Legionella species identifies large and diverse effector repertoires.</title>
        <authorList>
            <person name="Burstein D."/>
            <person name="Amaro F."/>
            <person name="Zusman T."/>
            <person name="Lifshitz Z."/>
            <person name="Cohen O."/>
            <person name="Gilbert J.A."/>
            <person name="Pupko T."/>
            <person name="Shuman H.A."/>
            <person name="Segal G."/>
        </authorList>
    </citation>
    <scope>NUCLEOTIDE SEQUENCE [LARGE SCALE GENOMIC DNA]</scope>
    <source>
        <strain evidence="3 4">ATCC 49180</strain>
    </source>
</reference>
<dbReference type="Pfam" id="PF21320">
    <property type="entry name" value="WHD_Rv2258c"/>
    <property type="match status" value="1"/>
</dbReference>
<evidence type="ECO:0000313" key="3">
    <source>
        <dbReference type="EMBL" id="KTD71199.1"/>
    </source>
</evidence>
<gene>
    <name evidence="3" type="ORF">Ltuc_2558</name>
</gene>
<protein>
    <submittedName>
        <fullName evidence="3">Transcriptional regulator</fullName>
    </submittedName>
</protein>
<dbReference type="InterPro" id="IPR029063">
    <property type="entry name" value="SAM-dependent_MTases_sf"/>
</dbReference>
<feature type="domain" description="S-adenosylmethionine-dependent methyltransferase Rv2258c-like winged HTH" evidence="2">
    <location>
        <begin position="25"/>
        <end position="99"/>
    </location>
</feature>
<evidence type="ECO:0000259" key="1">
    <source>
        <dbReference type="Pfam" id="PF13847"/>
    </source>
</evidence>
<dbReference type="PATRIC" id="fig|40335.7.peg.2734"/>
<organism evidence="3 4">
    <name type="scientific">Legionella tucsonensis</name>
    <dbReference type="NCBI Taxonomy" id="40335"/>
    <lineage>
        <taxon>Bacteria</taxon>
        <taxon>Pseudomonadati</taxon>
        <taxon>Pseudomonadota</taxon>
        <taxon>Gammaproteobacteria</taxon>
        <taxon>Legionellales</taxon>
        <taxon>Legionellaceae</taxon>
        <taxon>Legionella</taxon>
    </lineage>
</organism>
<dbReference type="EMBL" id="LNZA01000008">
    <property type="protein sequence ID" value="KTD71199.1"/>
    <property type="molecule type" value="Genomic_DNA"/>
</dbReference>
<name>A0A0W0ZPQ0_9GAMM</name>
<dbReference type="Proteomes" id="UP000054693">
    <property type="component" value="Unassembled WGS sequence"/>
</dbReference>
<dbReference type="InterPro" id="IPR036388">
    <property type="entry name" value="WH-like_DNA-bd_sf"/>
</dbReference>
<evidence type="ECO:0000313" key="4">
    <source>
        <dbReference type="Proteomes" id="UP000054693"/>
    </source>
</evidence>
<dbReference type="PANTHER" id="PTHR45128:SF1">
    <property type="entry name" value="S-ADENOSYLMETHIONINE-DEPENDENT METHYLTRANSFERASE RV2258C"/>
    <property type="match status" value="1"/>
</dbReference>
<dbReference type="SUPFAM" id="SSF53335">
    <property type="entry name" value="S-adenosyl-L-methionine-dependent methyltransferases"/>
    <property type="match status" value="1"/>
</dbReference>
<dbReference type="STRING" id="40335.Ltuc_2558"/>
<dbReference type="InterPro" id="IPR025714">
    <property type="entry name" value="Methyltranfer_dom"/>
</dbReference>
<dbReference type="RefSeq" id="WP_058521774.1">
    <property type="nucleotide sequence ID" value="NZ_CAAAIP010000002.1"/>
</dbReference>
<evidence type="ECO:0000259" key="2">
    <source>
        <dbReference type="Pfam" id="PF21320"/>
    </source>
</evidence>
<dbReference type="Gene3D" id="1.10.10.10">
    <property type="entry name" value="Winged helix-like DNA-binding domain superfamily/Winged helix DNA-binding domain"/>
    <property type="match status" value="1"/>
</dbReference>
<dbReference type="InterPro" id="IPR048711">
    <property type="entry name" value="WHD_Rv2258c"/>
</dbReference>
<dbReference type="SUPFAM" id="SSF46785">
    <property type="entry name" value="Winged helix' DNA-binding domain"/>
    <property type="match status" value="1"/>
</dbReference>
<dbReference type="AlphaFoldDB" id="A0A0W0ZPQ0"/>
<dbReference type="InterPro" id="IPR036390">
    <property type="entry name" value="WH_DNA-bd_sf"/>
</dbReference>
<dbReference type="Pfam" id="PF13847">
    <property type="entry name" value="Methyltransf_31"/>
    <property type="match status" value="1"/>
</dbReference>
<dbReference type="CDD" id="cd02440">
    <property type="entry name" value="AdoMet_MTases"/>
    <property type="match status" value="1"/>
</dbReference>
<dbReference type="InterPro" id="IPR053173">
    <property type="entry name" value="SAM-binding_MTase"/>
</dbReference>
<keyword evidence="4" id="KW-1185">Reference proteome</keyword>
<dbReference type="OrthoDB" id="9801363at2"/>
<dbReference type="PANTHER" id="PTHR45128">
    <property type="entry name" value="METHYLTRANSFERASE TYPE 11"/>
    <property type="match status" value="1"/>
</dbReference>
<comment type="caution">
    <text evidence="3">The sequence shown here is derived from an EMBL/GenBank/DDBJ whole genome shotgun (WGS) entry which is preliminary data.</text>
</comment>
<feature type="domain" description="Methyltransferase" evidence="1">
    <location>
        <begin position="173"/>
        <end position="281"/>
    </location>
</feature>
<sequence>MENQPYDQEKADAFADNLLNTFNSAASTLMISLGHRTGIFDIMQDMPPSTSGEIAKAASLNERYVREWLNALVTSHIIIYDKDTATYKLPLEHAAFLTRQSSPNNMAVIAQFIPVLAYVEDEIVQAFKEGGGVPYEAYNRFHEVMSEESGQTIVSSLLDSILPLVDGLMERLESGITVLDIGCGYGKAINMMAEKFVNSTFYGYDICPETIEKAQMAAESKELSNIFFQRQDLAQWQDKEKFDLITAFDVIHDQAHPEVVLKNVYNALKANGVFLVQDIKTSTFVENNIDHILGPLIYTISCMHCMTVSLAQNGAGLGAAWGEELAEEMFKKAGFKSIEKCYLKHDIMNTYYILKKE</sequence>
<dbReference type="Gene3D" id="3.40.50.150">
    <property type="entry name" value="Vaccinia Virus protein VP39"/>
    <property type="match status" value="1"/>
</dbReference>
<proteinExistence type="predicted"/>